<dbReference type="Gene3D" id="2.60.120.620">
    <property type="entry name" value="q2cbj1_9rhob like domain"/>
    <property type="match status" value="1"/>
</dbReference>
<dbReference type="InterPro" id="IPR008775">
    <property type="entry name" value="Phytyl_CoA_dOase-like"/>
</dbReference>
<dbReference type="Gene3D" id="3.40.50.720">
    <property type="entry name" value="NAD(P)-binding Rossmann-like Domain"/>
    <property type="match status" value="1"/>
</dbReference>
<sequence length="546" mass="61401">MGGNRSPPLFSPADITKNSKFMQVCIVTGGNSGVGLMTSVGLAKLGYHVFIACRSHSKATKAIAYISQKTGNPNIEYLPLNLASLESVRQCVELFLAKNLPLNILINNAGIFNGHGVTPEGFELIWGTNYLGHFLLTYLLWDKLQESAPSRVVMVSSDLALKPTTIKWDLFVKSTPFNFIELYNQSKLCLLLLTRQLYQQSSHVTVNAVHPGFVQSNITIGHRLSKFFGIGISPKKGCYSSLFCATSPDCELITGKFFDPKGKEIPLPPLALNNQLCQQLWEQSLDWTGGNKPVGTQIINYDGTDEVWGPYSLNLTPEEIATIRQHIFKEVLPKPPIKVLLISALTALFKLQFGSIMLLFVQCYKRQFYMERHLDSPQLLQLCKDENLLAIIRKHLGDNLRLWRSELWVNYPSRQLIPFWHRDIYPKLLSGEGKTINIYIALTEVTARNGFEYIPKTEAENCPRQITDPFSGNHFYKVPNSVKNQVIPVVLQAGEFVLFTDQVIHRSVYNSSGKVRLSLTLRVAQDTVKILPGYSPIYHQPLSLSN</sequence>
<dbReference type="GO" id="GO:0016706">
    <property type="term" value="F:2-oxoglutarate-dependent dioxygenase activity"/>
    <property type="evidence" value="ECO:0007669"/>
    <property type="project" value="UniProtKB-ARBA"/>
</dbReference>
<feature type="transmembrane region" description="Helical" evidence="2">
    <location>
        <begin position="339"/>
        <end position="361"/>
    </location>
</feature>
<dbReference type="Pfam" id="PF00106">
    <property type="entry name" value="adh_short"/>
    <property type="match status" value="1"/>
</dbReference>
<evidence type="ECO:0000256" key="1">
    <source>
        <dbReference type="ARBA" id="ARBA00023002"/>
    </source>
</evidence>
<evidence type="ECO:0000313" key="3">
    <source>
        <dbReference type="EMBL" id="CDM94121.1"/>
    </source>
</evidence>
<gene>
    <name evidence="3" type="ORF">ARTHRO_11795</name>
</gene>
<evidence type="ECO:0000256" key="2">
    <source>
        <dbReference type="SAM" id="Phobius"/>
    </source>
</evidence>
<dbReference type="SUPFAM" id="SSF51735">
    <property type="entry name" value="NAD(P)-binding Rossmann-fold domains"/>
    <property type="match status" value="1"/>
</dbReference>
<name>A0A9P1NZX1_9CYAN</name>
<evidence type="ECO:0000313" key="4">
    <source>
        <dbReference type="Proteomes" id="UP000032946"/>
    </source>
</evidence>
<protein>
    <submittedName>
        <fullName evidence="3">Short-chain dehydrogenase/reductase SDR</fullName>
    </submittedName>
</protein>
<keyword evidence="2" id="KW-0812">Transmembrane</keyword>
<dbReference type="InterPro" id="IPR036291">
    <property type="entry name" value="NAD(P)-bd_dom_sf"/>
</dbReference>
<accession>A0A9P1NZX1</accession>
<dbReference type="PANTHER" id="PTHR43157:SF31">
    <property type="entry name" value="PHOSPHATIDYLINOSITOL-GLYCAN BIOSYNTHESIS CLASS F PROTEIN"/>
    <property type="match status" value="1"/>
</dbReference>
<dbReference type="PANTHER" id="PTHR43157">
    <property type="entry name" value="PHOSPHATIDYLINOSITOL-GLYCAN BIOSYNTHESIS CLASS F PROTEIN-RELATED"/>
    <property type="match status" value="1"/>
</dbReference>
<dbReference type="Pfam" id="PF05721">
    <property type="entry name" value="PhyH"/>
    <property type="match status" value="1"/>
</dbReference>
<proteinExistence type="predicted"/>
<keyword evidence="4" id="KW-1185">Reference proteome</keyword>
<reference evidence="3 4" key="1">
    <citation type="submission" date="2014-02" db="EMBL/GenBank/DDBJ databases">
        <authorList>
            <person name="Genoscope - CEA"/>
        </authorList>
    </citation>
    <scope>NUCLEOTIDE SEQUENCE [LARGE SCALE GENOMIC DNA]</scope>
    <source>
        <strain evidence="3 4">PCC 8005</strain>
    </source>
</reference>
<dbReference type="EMBL" id="FO818640">
    <property type="protein sequence ID" value="CDM94121.1"/>
    <property type="molecule type" value="Genomic_DNA"/>
</dbReference>
<dbReference type="Proteomes" id="UP000032946">
    <property type="component" value="Chromosome"/>
</dbReference>
<keyword evidence="1" id="KW-0560">Oxidoreductase</keyword>
<dbReference type="InterPro" id="IPR002347">
    <property type="entry name" value="SDR_fam"/>
</dbReference>
<keyword evidence="2" id="KW-0472">Membrane</keyword>
<dbReference type="AlphaFoldDB" id="A0A9P1NZX1"/>
<organism evidence="3 4">
    <name type="scientific">Limnospira indica PCC 8005</name>
    <dbReference type="NCBI Taxonomy" id="376219"/>
    <lineage>
        <taxon>Bacteria</taxon>
        <taxon>Bacillati</taxon>
        <taxon>Cyanobacteriota</taxon>
        <taxon>Cyanophyceae</taxon>
        <taxon>Oscillatoriophycideae</taxon>
        <taxon>Oscillatoriales</taxon>
        <taxon>Sirenicapillariaceae</taxon>
        <taxon>Limnospira</taxon>
    </lineage>
</organism>
<keyword evidence="2" id="KW-1133">Transmembrane helix</keyword>
<dbReference type="PRINTS" id="PR00081">
    <property type="entry name" value="GDHRDH"/>
</dbReference>
<dbReference type="SUPFAM" id="SSF51197">
    <property type="entry name" value="Clavaminate synthase-like"/>
    <property type="match status" value="1"/>
</dbReference>